<comment type="caution">
    <text evidence="4">The sequence shown here is derived from an EMBL/GenBank/DDBJ whole genome shotgun (WGS) entry which is preliminary data.</text>
</comment>
<evidence type="ECO:0000313" key="4">
    <source>
        <dbReference type="EMBL" id="SMP68629.1"/>
    </source>
</evidence>
<keyword evidence="5" id="KW-1185">Reference proteome</keyword>
<feature type="compositionally biased region" description="Low complexity" evidence="1">
    <location>
        <begin position="106"/>
        <end position="119"/>
    </location>
</feature>
<feature type="region of interest" description="Disordered" evidence="1">
    <location>
        <begin position="106"/>
        <end position="129"/>
    </location>
</feature>
<keyword evidence="2" id="KW-0812">Transmembrane</keyword>
<keyword evidence="2" id="KW-0472">Membrane</keyword>
<sequence>MKRFFLTVLMALFAFTTLTTTVEAKRLGGGGSYGRQAGRMAPAPSAPMRQAPAPTAPMRQQAQPAPAYPAPAPAQQQARSGMGGMVGGALLGLGVGSMLGHGAANNNANNNNGNPAAVNQDGMPAQSSGGGGSSLLMMLVVAGIAYFLYRRFRR</sequence>
<feature type="chain" id="PRO_5045660235" evidence="3">
    <location>
        <begin position="25"/>
        <end position="154"/>
    </location>
</feature>
<dbReference type="Proteomes" id="UP001158049">
    <property type="component" value="Unassembled WGS sequence"/>
</dbReference>
<accession>A0ABY1QDU9</accession>
<evidence type="ECO:0000256" key="1">
    <source>
        <dbReference type="SAM" id="MobiDB-lite"/>
    </source>
</evidence>
<keyword evidence="3" id="KW-0732">Signal</keyword>
<name>A0ABY1QDU9_9BURK</name>
<feature type="region of interest" description="Disordered" evidence="1">
    <location>
        <begin position="26"/>
        <end position="79"/>
    </location>
</feature>
<feature type="compositionally biased region" description="Low complexity" evidence="1">
    <location>
        <begin position="46"/>
        <end position="65"/>
    </location>
</feature>
<evidence type="ECO:0000256" key="3">
    <source>
        <dbReference type="SAM" id="SignalP"/>
    </source>
</evidence>
<evidence type="ECO:0000313" key="5">
    <source>
        <dbReference type="Proteomes" id="UP001158049"/>
    </source>
</evidence>
<proteinExistence type="predicted"/>
<keyword evidence="2" id="KW-1133">Transmembrane helix</keyword>
<feature type="transmembrane region" description="Helical" evidence="2">
    <location>
        <begin position="131"/>
        <end position="149"/>
    </location>
</feature>
<gene>
    <name evidence="4" type="ORF">SAMN06295970_11431</name>
</gene>
<feature type="signal peptide" evidence="3">
    <location>
        <begin position="1"/>
        <end position="24"/>
    </location>
</feature>
<evidence type="ECO:0000256" key="2">
    <source>
        <dbReference type="SAM" id="Phobius"/>
    </source>
</evidence>
<dbReference type="RefSeq" id="WP_283443507.1">
    <property type="nucleotide sequence ID" value="NZ_FXUL01000014.1"/>
</dbReference>
<dbReference type="EMBL" id="FXUL01000014">
    <property type="protein sequence ID" value="SMP68629.1"/>
    <property type="molecule type" value="Genomic_DNA"/>
</dbReference>
<protein>
    <submittedName>
        <fullName evidence="4">Uncharacterized protein</fullName>
    </submittedName>
</protein>
<organism evidence="4 5">
    <name type="scientific">Noviherbaspirillum suwonense</name>
    <dbReference type="NCBI Taxonomy" id="1224511"/>
    <lineage>
        <taxon>Bacteria</taxon>
        <taxon>Pseudomonadati</taxon>
        <taxon>Pseudomonadota</taxon>
        <taxon>Betaproteobacteria</taxon>
        <taxon>Burkholderiales</taxon>
        <taxon>Oxalobacteraceae</taxon>
        <taxon>Noviherbaspirillum</taxon>
    </lineage>
</organism>
<reference evidence="4 5" key="1">
    <citation type="submission" date="2017-05" db="EMBL/GenBank/DDBJ databases">
        <authorList>
            <person name="Varghese N."/>
            <person name="Submissions S."/>
        </authorList>
    </citation>
    <scope>NUCLEOTIDE SEQUENCE [LARGE SCALE GENOMIC DNA]</scope>
    <source>
        <strain evidence="4 5">DSM 26001</strain>
    </source>
</reference>